<dbReference type="InterPro" id="IPR014710">
    <property type="entry name" value="RmlC-like_jellyroll"/>
</dbReference>
<dbReference type="InterPro" id="IPR050397">
    <property type="entry name" value="Env_Response_Regulators"/>
</dbReference>
<organism evidence="6 7">
    <name type="scientific">Candidatus Acididesulfobacter diazotrophicus</name>
    <dbReference type="NCBI Taxonomy" id="2597226"/>
    <lineage>
        <taxon>Bacteria</taxon>
        <taxon>Deltaproteobacteria</taxon>
        <taxon>Candidatus Acidulodesulfobacterales</taxon>
        <taxon>Candidatus Acididesulfobacter</taxon>
    </lineage>
</organism>
<dbReference type="InterPro" id="IPR018490">
    <property type="entry name" value="cNMP-bd_dom_sf"/>
</dbReference>
<dbReference type="PROSITE" id="PS50042">
    <property type="entry name" value="CNMP_BINDING_3"/>
    <property type="match status" value="1"/>
</dbReference>
<dbReference type="InterPro" id="IPR000595">
    <property type="entry name" value="cNMP-bd_dom"/>
</dbReference>
<dbReference type="Proteomes" id="UP000319296">
    <property type="component" value="Unassembled WGS sequence"/>
</dbReference>
<dbReference type="GO" id="GO:0003700">
    <property type="term" value="F:DNA-binding transcription factor activity"/>
    <property type="evidence" value="ECO:0007669"/>
    <property type="project" value="TreeGrafter"/>
</dbReference>
<proteinExistence type="predicted"/>
<dbReference type="EMBL" id="SGBB01000018">
    <property type="protein sequence ID" value="RZD17945.1"/>
    <property type="molecule type" value="Genomic_DNA"/>
</dbReference>
<evidence type="ECO:0000313" key="7">
    <source>
        <dbReference type="Proteomes" id="UP000319296"/>
    </source>
</evidence>
<dbReference type="GO" id="GO:0003677">
    <property type="term" value="F:DNA binding"/>
    <property type="evidence" value="ECO:0007669"/>
    <property type="project" value="UniProtKB-KW"/>
</dbReference>
<feature type="domain" description="Cyclic nucleotide-binding" evidence="4">
    <location>
        <begin position="13"/>
        <end position="133"/>
    </location>
</feature>
<dbReference type="SUPFAM" id="SSF51206">
    <property type="entry name" value="cAMP-binding domain-like"/>
    <property type="match status" value="1"/>
</dbReference>
<keyword evidence="2" id="KW-0238">DNA-binding</keyword>
<evidence type="ECO:0000256" key="3">
    <source>
        <dbReference type="ARBA" id="ARBA00023163"/>
    </source>
</evidence>
<dbReference type="PANTHER" id="PTHR24567">
    <property type="entry name" value="CRP FAMILY TRANSCRIPTIONAL REGULATORY PROTEIN"/>
    <property type="match status" value="1"/>
</dbReference>
<evidence type="ECO:0000259" key="5">
    <source>
        <dbReference type="PROSITE" id="PS51063"/>
    </source>
</evidence>
<comment type="caution">
    <text evidence="6">The sequence shown here is derived from an EMBL/GenBank/DDBJ whole genome shotgun (WGS) entry which is preliminary data.</text>
</comment>
<gene>
    <name evidence="6" type="ORF">EVG15_08670</name>
</gene>
<reference evidence="6 7" key="1">
    <citation type="journal article" date="2019" name="ISME J.">
        <title>Insights into ecological role of a new deltaproteobacterial order Candidatus Acidulodesulfobacterales by metagenomics and metatranscriptomics.</title>
        <authorList>
            <person name="Tan S."/>
            <person name="Liu J."/>
            <person name="Fang Y."/>
            <person name="Hedlund B.P."/>
            <person name="Lian Z.H."/>
            <person name="Huang L.Y."/>
            <person name="Li J.T."/>
            <person name="Huang L.N."/>
            <person name="Li W.J."/>
            <person name="Jiang H.C."/>
            <person name="Dong H.L."/>
            <person name="Shu W.S."/>
        </authorList>
    </citation>
    <scope>NUCLEOTIDE SEQUENCE [LARGE SCALE GENOMIC DNA]</scope>
    <source>
        <strain evidence="6">AP1</strain>
    </source>
</reference>
<dbReference type="SMART" id="SM00100">
    <property type="entry name" value="cNMP"/>
    <property type="match status" value="1"/>
</dbReference>
<dbReference type="Pfam" id="PF00027">
    <property type="entry name" value="cNMP_binding"/>
    <property type="match status" value="1"/>
</dbReference>
<feature type="domain" description="HTH crp-type" evidence="5">
    <location>
        <begin position="147"/>
        <end position="207"/>
    </location>
</feature>
<evidence type="ECO:0000256" key="2">
    <source>
        <dbReference type="ARBA" id="ARBA00023125"/>
    </source>
</evidence>
<dbReference type="SUPFAM" id="SSF46785">
    <property type="entry name" value="Winged helix' DNA-binding domain"/>
    <property type="match status" value="1"/>
</dbReference>
<dbReference type="Pfam" id="PF13545">
    <property type="entry name" value="HTH_Crp_2"/>
    <property type="match status" value="1"/>
</dbReference>
<dbReference type="SMART" id="SM00419">
    <property type="entry name" value="HTH_CRP"/>
    <property type="match status" value="1"/>
</dbReference>
<evidence type="ECO:0000313" key="6">
    <source>
        <dbReference type="EMBL" id="RZD17945.1"/>
    </source>
</evidence>
<dbReference type="AlphaFoldDB" id="A0A519BL07"/>
<dbReference type="PANTHER" id="PTHR24567:SF26">
    <property type="entry name" value="REGULATORY PROTEIN YEIL"/>
    <property type="match status" value="1"/>
</dbReference>
<sequence length="215" mass="24697">MNNNLDYIKNIEYFKTLNEDKIAVIGNFLKEENYETEENLFIEGEKSNGIYFVKTGTIKIYKSSKDGKEQILKLCYAGESFNDVTVFSGNINPASADAVIKSTVFLLSKENLENLIFKYPEISLNIIKSLTDKLRFLTGRIEDLSLKHTQERIGNILLLFEGQKLSQKMIADIAGTAREVVSRALREFSNQNIIRLNKRDIEIIDREKLKTMIEK</sequence>
<keyword evidence="3" id="KW-0804">Transcription</keyword>
<dbReference type="InterPro" id="IPR036390">
    <property type="entry name" value="WH_DNA-bd_sf"/>
</dbReference>
<dbReference type="GO" id="GO:0005829">
    <property type="term" value="C:cytosol"/>
    <property type="evidence" value="ECO:0007669"/>
    <property type="project" value="TreeGrafter"/>
</dbReference>
<evidence type="ECO:0000259" key="4">
    <source>
        <dbReference type="PROSITE" id="PS50042"/>
    </source>
</evidence>
<dbReference type="CDD" id="cd00038">
    <property type="entry name" value="CAP_ED"/>
    <property type="match status" value="1"/>
</dbReference>
<protein>
    <submittedName>
        <fullName evidence="6">Crp/Fnr family transcriptional regulator</fullName>
    </submittedName>
</protein>
<keyword evidence="1" id="KW-0805">Transcription regulation</keyword>
<dbReference type="PROSITE" id="PS51063">
    <property type="entry name" value="HTH_CRP_2"/>
    <property type="match status" value="1"/>
</dbReference>
<dbReference type="Gene3D" id="2.60.120.10">
    <property type="entry name" value="Jelly Rolls"/>
    <property type="match status" value="1"/>
</dbReference>
<name>A0A519BL07_9DELT</name>
<accession>A0A519BL07</accession>
<dbReference type="InterPro" id="IPR012318">
    <property type="entry name" value="HTH_CRP"/>
</dbReference>
<evidence type="ECO:0000256" key="1">
    <source>
        <dbReference type="ARBA" id="ARBA00023015"/>
    </source>
</evidence>